<feature type="domain" description="Phospholipase D N-terminal" evidence="4">
    <location>
        <begin position="43"/>
        <end position="105"/>
    </location>
</feature>
<feature type="region of interest" description="Disordered" evidence="1">
    <location>
        <begin position="72"/>
        <end position="93"/>
    </location>
</feature>
<dbReference type="SUPFAM" id="SSF56300">
    <property type="entry name" value="Metallo-dependent phosphatases"/>
    <property type="match status" value="1"/>
</dbReference>
<keyword evidence="6" id="KW-1185">Reference proteome</keyword>
<evidence type="ECO:0000313" key="6">
    <source>
        <dbReference type="Proteomes" id="UP000182938"/>
    </source>
</evidence>
<dbReference type="InterPro" id="IPR018946">
    <property type="entry name" value="PhoD-like_MPP"/>
</dbReference>
<organism evidence="5 6">
    <name type="scientific">Janibacter indicus</name>
    <dbReference type="NCBI Taxonomy" id="857417"/>
    <lineage>
        <taxon>Bacteria</taxon>
        <taxon>Bacillati</taxon>
        <taxon>Actinomycetota</taxon>
        <taxon>Actinomycetes</taxon>
        <taxon>Micrococcales</taxon>
        <taxon>Intrasporangiaceae</taxon>
        <taxon>Janibacter</taxon>
    </lineage>
</organism>
<feature type="domain" description="PhoD-like phosphatase metallophosphatase" evidence="3">
    <location>
        <begin position="141"/>
        <end position="492"/>
    </location>
</feature>
<feature type="chain" id="PRO_5012995832" evidence="2">
    <location>
        <begin position="29"/>
        <end position="508"/>
    </location>
</feature>
<gene>
    <name evidence="5" type="ORF">ASJ30_09870</name>
</gene>
<evidence type="ECO:0000256" key="2">
    <source>
        <dbReference type="SAM" id="SignalP"/>
    </source>
</evidence>
<proteinExistence type="predicted"/>
<dbReference type="EMBL" id="CP013290">
    <property type="protein sequence ID" value="APH01794.1"/>
    <property type="molecule type" value="Genomic_DNA"/>
</dbReference>
<evidence type="ECO:0000259" key="4">
    <source>
        <dbReference type="Pfam" id="PF16655"/>
    </source>
</evidence>
<reference evidence="5 6" key="1">
    <citation type="submission" date="2015-11" db="EMBL/GenBank/DDBJ databases">
        <authorList>
            <person name="Zhang Y."/>
            <person name="Guo Z."/>
        </authorList>
    </citation>
    <scope>NUCLEOTIDE SEQUENCE [LARGE SCALE GENOMIC DNA]</scope>
    <source>
        <strain evidence="5 6">YFY001</strain>
    </source>
</reference>
<dbReference type="InterPro" id="IPR029052">
    <property type="entry name" value="Metallo-depent_PP-like"/>
</dbReference>
<dbReference type="Gene3D" id="2.60.40.380">
    <property type="entry name" value="Purple acid phosphatase-like, N-terminal"/>
    <property type="match status" value="1"/>
</dbReference>
<dbReference type="PANTHER" id="PTHR43606">
    <property type="entry name" value="PHOSPHATASE, PUTATIVE (AFU_ORTHOLOGUE AFUA_6G08710)-RELATED"/>
    <property type="match status" value="1"/>
</dbReference>
<accession>A0A1L3MHX5</accession>
<dbReference type="Proteomes" id="UP000182938">
    <property type="component" value="Chromosome"/>
</dbReference>
<dbReference type="PANTHER" id="PTHR43606:SF1">
    <property type="entry name" value="PHOD-LIKE PHOSPHATASE METALLOPHOSPHATASE DOMAIN-CONTAINING PROTEIN"/>
    <property type="match status" value="1"/>
</dbReference>
<dbReference type="PROSITE" id="PS51318">
    <property type="entry name" value="TAT"/>
    <property type="match status" value="1"/>
</dbReference>
<sequence length="508" mass="56749">MPEISRRVVLSTTVAAAGAAALQPSAVAAPFQVHRTRPLLPSGVASGDVTTDSAVIWARADRPSRMVATLRGPGRSRRTVRGPWVTPGTDHTGKIDLRHLAPGRRHEIEVAFEDEQGRRGQTADLTFTTAPRGRSGQSFVWTGDTAGQGWGINPDLGGYTAYRTMHETRPDFFVHCGDTIYADGPIEARVTEPDGQVWRNLVIPEVEERAQSLAEFRGRHRYNHLDDNLRAMYADVPVLAQWDDHETTNNWYPGEILTDPAYDREQRVDVLARWAKQAWWEWQPISNGQDRRDGQRIHRKVSRGRHLDVFCLDMRTYKDPNTAGLEGHRTSLIGDEQVRWLAAELKASKATWKVVSADLPIGIVVPDGDAQESLANRDPRAPLGKEIELAWLLREIKDVPGVVWITADVHYCAAHHYSPERAAFTDFRPFWEFVAGPINAGTFGPNEMDATFGPRVDFVKSADYPNQSPRGGNQFFGHADIADDGTLTVTLRDARGTVLYTRELSPER</sequence>
<name>A0A1L3MHX5_9MICO</name>
<feature type="signal peptide" evidence="2">
    <location>
        <begin position="1"/>
        <end position="28"/>
    </location>
</feature>
<evidence type="ECO:0000256" key="1">
    <source>
        <dbReference type="SAM" id="MobiDB-lite"/>
    </source>
</evidence>
<protein>
    <submittedName>
        <fullName evidence="5">Alkaline phosphatase</fullName>
    </submittedName>
</protein>
<dbReference type="InterPro" id="IPR032093">
    <property type="entry name" value="PhoD_N"/>
</dbReference>
<dbReference type="InterPro" id="IPR006311">
    <property type="entry name" value="TAT_signal"/>
</dbReference>
<dbReference type="InterPro" id="IPR038607">
    <property type="entry name" value="PhoD-like_sf"/>
</dbReference>
<dbReference type="Gene3D" id="3.60.21.70">
    <property type="entry name" value="PhoD-like phosphatase"/>
    <property type="match status" value="1"/>
</dbReference>
<dbReference type="InterPro" id="IPR052900">
    <property type="entry name" value="Phospholipid_Metab_Enz"/>
</dbReference>
<keyword evidence="2" id="KW-0732">Signal</keyword>
<evidence type="ECO:0000313" key="5">
    <source>
        <dbReference type="EMBL" id="APH01794.1"/>
    </source>
</evidence>
<dbReference type="RefSeq" id="WP_072624952.1">
    <property type="nucleotide sequence ID" value="NZ_CP013290.1"/>
</dbReference>
<dbReference type="KEGG" id="jte:ASJ30_09870"/>
<dbReference type="Pfam" id="PF16655">
    <property type="entry name" value="PhoD_N"/>
    <property type="match status" value="1"/>
</dbReference>
<dbReference type="AlphaFoldDB" id="A0A1L3MHX5"/>
<dbReference type="Pfam" id="PF09423">
    <property type="entry name" value="PhoD"/>
    <property type="match status" value="1"/>
</dbReference>
<evidence type="ECO:0000259" key="3">
    <source>
        <dbReference type="Pfam" id="PF09423"/>
    </source>
</evidence>